<protein>
    <recommendedName>
        <fullName evidence="7">Neutral metalloproteinase</fullName>
        <ecNumber evidence="7">3.4.24.-</ecNumber>
    </recommendedName>
</protein>
<proteinExistence type="inferred from homology"/>
<dbReference type="Proteomes" id="UP000800981">
    <property type="component" value="Unassembled WGS sequence"/>
</dbReference>
<evidence type="ECO:0000313" key="11">
    <source>
        <dbReference type="EMBL" id="NHC12822.1"/>
    </source>
</evidence>
<keyword evidence="4 7" id="KW-0378">Hydrolase</keyword>
<accession>A0ABX0GPR1</accession>
<comment type="caution">
    <text evidence="11">The sequence shown here is derived from an EMBL/GenBank/DDBJ whole genome shotgun (WGS) entry which is preliminary data.</text>
</comment>
<dbReference type="Pfam" id="PF01447">
    <property type="entry name" value="Peptidase_M4"/>
    <property type="match status" value="1"/>
</dbReference>
<dbReference type="Gene3D" id="1.10.390.10">
    <property type="entry name" value="Neutral Protease Domain 2"/>
    <property type="match status" value="1"/>
</dbReference>
<feature type="region of interest" description="Disordered" evidence="8">
    <location>
        <begin position="80"/>
        <end position="103"/>
    </location>
</feature>
<comment type="subcellular location">
    <subcellularLocation>
        <location evidence="7">Secreted</location>
    </subcellularLocation>
</comment>
<keyword evidence="2 7" id="KW-0645">Protease</keyword>
<dbReference type="EMBL" id="JAANNP010000001">
    <property type="protein sequence ID" value="NHC12822.1"/>
    <property type="molecule type" value="Genomic_DNA"/>
</dbReference>
<keyword evidence="7" id="KW-0964">Secreted</keyword>
<keyword evidence="5 7" id="KW-0862">Zinc</keyword>
<evidence type="ECO:0000256" key="2">
    <source>
        <dbReference type="ARBA" id="ARBA00022670"/>
    </source>
</evidence>
<evidence type="ECO:0000313" key="12">
    <source>
        <dbReference type="Proteomes" id="UP000800981"/>
    </source>
</evidence>
<feature type="domain" description="Peptidase M4 C-terminal" evidence="10">
    <location>
        <begin position="186"/>
        <end position="352"/>
    </location>
</feature>
<keyword evidence="3" id="KW-0479">Metal-binding</keyword>
<dbReference type="PANTHER" id="PTHR43579">
    <property type="match status" value="1"/>
</dbReference>
<evidence type="ECO:0000256" key="8">
    <source>
        <dbReference type="SAM" id="MobiDB-lite"/>
    </source>
</evidence>
<evidence type="ECO:0000256" key="6">
    <source>
        <dbReference type="ARBA" id="ARBA00023049"/>
    </source>
</evidence>
<dbReference type="InterPro" id="IPR013856">
    <property type="entry name" value="Peptidase_M4_domain"/>
</dbReference>
<evidence type="ECO:0000256" key="7">
    <source>
        <dbReference type="RuleBase" id="RU366073"/>
    </source>
</evidence>
<dbReference type="Gene3D" id="3.10.170.10">
    <property type="match status" value="1"/>
</dbReference>
<dbReference type="CDD" id="cd09597">
    <property type="entry name" value="M4_TLP"/>
    <property type="match status" value="1"/>
</dbReference>
<keyword evidence="6 7" id="KW-0482">Metalloprotease</keyword>
<dbReference type="InterPro" id="IPR052759">
    <property type="entry name" value="Metalloprotease_M4"/>
</dbReference>
<name>A0ABX0GPR1_9ACTN</name>
<dbReference type="PRINTS" id="PR00730">
    <property type="entry name" value="THERMOLYSIN"/>
</dbReference>
<evidence type="ECO:0000259" key="9">
    <source>
        <dbReference type="Pfam" id="PF01447"/>
    </source>
</evidence>
<dbReference type="Pfam" id="PF02868">
    <property type="entry name" value="Peptidase_M4_C"/>
    <property type="match status" value="1"/>
</dbReference>
<dbReference type="InterPro" id="IPR023612">
    <property type="entry name" value="Peptidase_M4"/>
</dbReference>
<dbReference type="RefSeq" id="WP_166277819.1">
    <property type="nucleotide sequence ID" value="NZ_JAANNP010000001.1"/>
</dbReference>
<keyword evidence="12" id="KW-1185">Reference proteome</keyword>
<comment type="function">
    <text evidence="7">Extracellular zinc metalloprotease.</text>
</comment>
<comment type="similarity">
    <text evidence="1 7">Belongs to the peptidase M4 family.</text>
</comment>
<dbReference type="PANTHER" id="PTHR43579:SF1">
    <property type="entry name" value="NEUTRAL METALLOPROTEINASE"/>
    <property type="match status" value="1"/>
</dbReference>
<dbReference type="EC" id="3.4.24.-" evidence="7"/>
<evidence type="ECO:0000256" key="1">
    <source>
        <dbReference type="ARBA" id="ARBA00009388"/>
    </source>
</evidence>
<organism evidence="11 12">
    <name type="scientific">Motilibacter deserti</name>
    <dbReference type="NCBI Taxonomy" id="2714956"/>
    <lineage>
        <taxon>Bacteria</taxon>
        <taxon>Bacillati</taxon>
        <taxon>Actinomycetota</taxon>
        <taxon>Actinomycetes</taxon>
        <taxon>Motilibacterales</taxon>
        <taxon>Motilibacteraceae</taxon>
        <taxon>Motilibacter</taxon>
    </lineage>
</organism>
<evidence type="ECO:0000256" key="3">
    <source>
        <dbReference type="ARBA" id="ARBA00022723"/>
    </source>
</evidence>
<evidence type="ECO:0000256" key="5">
    <source>
        <dbReference type="ARBA" id="ARBA00022833"/>
    </source>
</evidence>
<evidence type="ECO:0000256" key="4">
    <source>
        <dbReference type="ARBA" id="ARBA00022801"/>
    </source>
</evidence>
<reference evidence="11 12" key="1">
    <citation type="submission" date="2020-03" db="EMBL/GenBank/DDBJ databases">
        <title>Two novel Motilibacter sp.</title>
        <authorList>
            <person name="Liu S."/>
        </authorList>
    </citation>
    <scope>NUCLEOTIDE SEQUENCE [LARGE SCALE GENOMIC DNA]</scope>
    <source>
        <strain evidence="11 12">E257</strain>
    </source>
</reference>
<dbReference type="InterPro" id="IPR027268">
    <property type="entry name" value="Peptidase_M4/M1_CTD_sf"/>
</dbReference>
<dbReference type="SUPFAM" id="SSF55486">
    <property type="entry name" value="Metalloproteases ('zincins'), catalytic domain"/>
    <property type="match status" value="1"/>
</dbReference>
<dbReference type="InterPro" id="IPR001570">
    <property type="entry name" value="Peptidase_M4_C_domain"/>
</dbReference>
<evidence type="ECO:0000259" key="10">
    <source>
        <dbReference type="Pfam" id="PF02868"/>
    </source>
</evidence>
<sequence length="354" mass="37316">MTVSFRPGCSVVPPYVLEAIVRHGTAQQRDWALSTLALDTSFRMTRAQALLLATPTRSVGVLPARAAAAALAPRRTVYDASGGELPGRPARAEGAGPTGDGSVDRAYDGLGETYDFYATLFDRDSIDGRGMALLASVHVGDHWDNAQWDGEQMQFGDGDGEIFGDFTAALDVIGHELTHGVTQYEAQLVYQGQSGALNESVSDVFGVLVKQRALGQSAEEADWLVGAELLLPGVQGMALRSMAQPGTAYDDERLGGRDPQPAHMDDYVQTLSDNGGVHVNSGIPNRAFYLAATAIGGNAWEVAGRVWYAALTDPGLSSTARFPVFAQATVRAAAAYEGAAEAVRAAWQGVGVAV</sequence>
<comment type="cofactor">
    <cofactor evidence="7">
        <name>Zn(2+)</name>
        <dbReference type="ChEBI" id="CHEBI:29105"/>
    </cofactor>
</comment>
<gene>
    <name evidence="11" type="ORF">G9H71_03385</name>
</gene>
<feature type="domain" description="Peptidase M4" evidence="9">
    <location>
        <begin position="102"/>
        <end position="183"/>
    </location>
</feature>